<dbReference type="InterPro" id="IPR003362">
    <property type="entry name" value="Bact_transf"/>
</dbReference>
<protein>
    <recommendedName>
        <fullName evidence="4">Bacterial sugar transferase domain-containing protein</fullName>
    </recommendedName>
</protein>
<dbReference type="Proteomes" id="UP001156691">
    <property type="component" value="Unassembled WGS sequence"/>
</dbReference>
<evidence type="ECO:0000313" key="6">
    <source>
        <dbReference type="Proteomes" id="UP001156691"/>
    </source>
</evidence>
<sequence length="440" mass="49290">MLKKSDEQALAPANDAGPKDLLKIVRRGATVRRYRFIGELKSLLPFIVIAAVLACAAYAFVIVSAGRRDWHNLMAVSIVLVMVPLLTGILLTAMRRHEFPITAATITAVVIFNFAVAVLSAIRIPISYVGLLAAAPAVVMVMVYANVRFHRERRDRVGLLDFSDAVRVRERLGGNVNIVTFDTRDVVGFERVLIDSRAHHTAEWAQFLTRLYMLGVEVLPWMSYLESRFGRVDIQSFDLAHLAYSPSQIYYSKAKRAIDVVAVLASLPVSVPLGALIWLYIRIVDGGPSFFMQDRRGYGGRTFRIYKFRTMYRGSNSGAAQANDGRILPGCRFLRLMRLDELPQLVNILRGDMSWIGPRPVAVGIAEALEAAIPQYINRQLVLPGLSGWAQVSHGYASSHDQEIEKLSYDLYYVKHISFDLDLLILFKTLKTLLFWSGAK</sequence>
<dbReference type="PANTHER" id="PTHR30576">
    <property type="entry name" value="COLANIC BIOSYNTHESIS UDP-GLUCOSE LIPID CARRIER TRANSFERASE"/>
    <property type="match status" value="1"/>
</dbReference>
<keyword evidence="3" id="KW-1133">Transmembrane helix</keyword>
<keyword evidence="3" id="KW-0472">Membrane</keyword>
<evidence type="ECO:0000256" key="2">
    <source>
        <dbReference type="ARBA" id="ARBA00023169"/>
    </source>
</evidence>
<proteinExistence type="inferred from homology"/>
<evidence type="ECO:0000313" key="5">
    <source>
        <dbReference type="EMBL" id="GLQ54961.1"/>
    </source>
</evidence>
<keyword evidence="6" id="KW-1185">Reference proteome</keyword>
<evidence type="ECO:0000256" key="1">
    <source>
        <dbReference type="ARBA" id="ARBA00006464"/>
    </source>
</evidence>
<feature type="transmembrane region" description="Helical" evidence="3">
    <location>
        <begin position="128"/>
        <end position="147"/>
    </location>
</feature>
<keyword evidence="3" id="KW-0812">Transmembrane</keyword>
<feature type="domain" description="Bacterial sugar transferase" evidence="4">
    <location>
        <begin position="255"/>
        <end position="434"/>
    </location>
</feature>
<dbReference type="PANTHER" id="PTHR30576:SF0">
    <property type="entry name" value="UNDECAPRENYL-PHOSPHATE N-ACETYLGALACTOSAMINYL 1-PHOSPHATE TRANSFERASE-RELATED"/>
    <property type="match status" value="1"/>
</dbReference>
<comment type="caution">
    <text evidence="5">The sequence shown here is derived from an EMBL/GenBank/DDBJ whole genome shotgun (WGS) entry which is preliminary data.</text>
</comment>
<organism evidence="5 6">
    <name type="scientific">Devosia nitrariae</name>
    <dbReference type="NCBI Taxonomy" id="2071872"/>
    <lineage>
        <taxon>Bacteria</taxon>
        <taxon>Pseudomonadati</taxon>
        <taxon>Pseudomonadota</taxon>
        <taxon>Alphaproteobacteria</taxon>
        <taxon>Hyphomicrobiales</taxon>
        <taxon>Devosiaceae</taxon>
        <taxon>Devosia</taxon>
    </lineage>
</organism>
<keyword evidence="2" id="KW-0270">Exopolysaccharide synthesis</keyword>
<accession>A0ABQ5W5M6</accession>
<feature type="transmembrane region" description="Helical" evidence="3">
    <location>
        <begin position="101"/>
        <end position="122"/>
    </location>
</feature>
<feature type="transmembrane region" description="Helical" evidence="3">
    <location>
        <begin position="42"/>
        <end position="61"/>
    </location>
</feature>
<feature type="transmembrane region" description="Helical" evidence="3">
    <location>
        <begin position="260"/>
        <end position="281"/>
    </location>
</feature>
<dbReference type="EMBL" id="BSNS01000011">
    <property type="protein sequence ID" value="GLQ54961.1"/>
    <property type="molecule type" value="Genomic_DNA"/>
</dbReference>
<feature type="transmembrane region" description="Helical" evidence="3">
    <location>
        <begin position="73"/>
        <end position="94"/>
    </location>
</feature>
<evidence type="ECO:0000259" key="4">
    <source>
        <dbReference type="Pfam" id="PF02397"/>
    </source>
</evidence>
<gene>
    <name evidence="5" type="ORF">GCM10010862_22200</name>
</gene>
<comment type="similarity">
    <text evidence="1">Belongs to the bacterial sugar transferase family.</text>
</comment>
<dbReference type="Pfam" id="PF02397">
    <property type="entry name" value="Bac_transf"/>
    <property type="match status" value="1"/>
</dbReference>
<name>A0ABQ5W5M6_9HYPH</name>
<evidence type="ECO:0000256" key="3">
    <source>
        <dbReference type="SAM" id="Phobius"/>
    </source>
</evidence>
<reference evidence="6" key="1">
    <citation type="journal article" date="2019" name="Int. J. Syst. Evol. Microbiol.">
        <title>The Global Catalogue of Microorganisms (GCM) 10K type strain sequencing project: providing services to taxonomists for standard genome sequencing and annotation.</title>
        <authorList>
            <consortium name="The Broad Institute Genomics Platform"/>
            <consortium name="The Broad Institute Genome Sequencing Center for Infectious Disease"/>
            <person name="Wu L."/>
            <person name="Ma J."/>
        </authorList>
    </citation>
    <scope>NUCLEOTIDE SEQUENCE [LARGE SCALE GENOMIC DNA]</scope>
    <source>
        <strain evidence="6">NBRC 112416</strain>
    </source>
</reference>